<dbReference type="Proteomes" id="UP001239111">
    <property type="component" value="Chromosome 2"/>
</dbReference>
<evidence type="ECO:0000313" key="1">
    <source>
        <dbReference type="EMBL" id="KAJ8678009.1"/>
    </source>
</evidence>
<organism evidence="1 2">
    <name type="scientific">Eretmocerus hayati</name>
    <dbReference type="NCBI Taxonomy" id="131215"/>
    <lineage>
        <taxon>Eukaryota</taxon>
        <taxon>Metazoa</taxon>
        <taxon>Ecdysozoa</taxon>
        <taxon>Arthropoda</taxon>
        <taxon>Hexapoda</taxon>
        <taxon>Insecta</taxon>
        <taxon>Pterygota</taxon>
        <taxon>Neoptera</taxon>
        <taxon>Endopterygota</taxon>
        <taxon>Hymenoptera</taxon>
        <taxon>Apocrita</taxon>
        <taxon>Proctotrupomorpha</taxon>
        <taxon>Chalcidoidea</taxon>
        <taxon>Aphelinidae</taxon>
        <taxon>Aphelininae</taxon>
        <taxon>Eretmocerus</taxon>
    </lineage>
</organism>
<sequence length="121" mass="13873">MAFLHSASNEWLEEDFSLIEIPPTQTTIESSQWVTYKPISTLSDDSPIEFSILSSGVDYIDLAHILLSLRVKIRNSTGEKLPEDDVVRPVENFLRFMLNQVDVFFNQKLVTPTNNNYAYES</sequence>
<evidence type="ECO:0000313" key="2">
    <source>
        <dbReference type="Proteomes" id="UP001239111"/>
    </source>
</evidence>
<reference evidence="1" key="1">
    <citation type="submission" date="2023-04" db="EMBL/GenBank/DDBJ databases">
        <title>A chromosome-level genome assembly of the parasitoid wasp Eretmocerus hayati.</title>
        <authorList>
            <person name="Zhong Y."/>
            <person name="Liu S."/>
            <person name="Liu Y."/>
        </authorList>
    </citation>
    <scope>NUCLEOTIDE SEQUENCE</scope>
    <source>
        <strain evidence="1">ZJU_SS_LIU_2023</strain>
    </source>
</reference>
<keyword evidence="2" id="KW-1185">Reference proteome</keyword>
<gene>
    <name evidence="1" type="ORF">QAD02_013796</name>
</gene>
<name>A0ACC2P348_9HYME</name>
<protein>
    <submittedName>
        <fullName evidence="1">Uncharacterized protein</fullName>
    </submittedName>
</protein>
<proteinExistence type="predicted"/>
<dbReference type="EMBL" id="CM056742">
    <property type="protein sequence ID" value="KAJ8678009.1"/>
    <property type="molecule type" value="Genomic_DNA"/>
</dbReference>
<accession>A0ACC2P348</accession>
<comment type="caution">
    <text evidence="1">The sequence shown here is derived from an EMBL/GenBank/DDBJ whole genome shotgun (WGS) entry which is preliminary data.</text>
</comment>